<reference evidence="1 2" key="1">
    <citation type="submission" date="2016-06" db="EMBL/GenBank/DDBJ databases">
        <authorList>
            <person name="Kjaerup R.B."/>
            <person name="Dalgaard T.S."/>
            <person name="Juul-Madsen H.R."/>
        </authorList>
    </citation>
    <scope>NUCLEOTIDE SEQUENCE [LARGE SCALE GENOMIC DNA]</scope>
    <source>
        <strain evidence="1 2">DSM 45577</strain>
    </source>
</reference>
<evidence type="ECO:0000313" key="1">
    <source>
        <dbReference type="EMBL" id="SCL48167.1"/>
    </source>
</evidence>
<accession>A0A1C6U2D1</accession>
<dbReference type="AlphaFoldDB" id="A0A1C6U2D1"/>
<proteinExistence type="predicted"/>
<name>A0A1C6U2D1_9ACTN</name>
<organism evidence="1 2">
    <name type="scientific">Micromonospora yangpuensis</name>
    <dbReference type="NCBI Taxonomy" id="683228"/>
    <lineage>
        <taxon>Bacteria</taxon>
        <taxon>Bacillati</taxon>
        <taxon>Actinomycetota</taxon>
        <taxon>Actinomycetes</taxon>
        <taxon>Micromonosporales</taxon>
        <taxon>Micromonosporaceae</taxon>
        <taxon>Micromonospora</taxon>
    </lineage>
</organism>
<sequence>MFIEINFTSGLPVDRDDIEDALQELDAFEVVGAGVGELGTNLDVEVVLPISRDEALKLVAELLHRFGVATMACLQVSDPRTRIEVVDLLG</sequence>
<protein>
    <submittedName>
        <fullName evidence="1">Uncharacterized protein</fullName>
    </submittedName>
</protein>
<keyword evidence="2" id="KW-1185">Reference proteome</keyword>
<gene>
    <name evidence="1" type="ORF">GA0070617_0796</name>
</gene>
<dbReference type="RefSeq" id="WP_091434001.1">
    <property type="nucleotide sequence ID" value="NZ_BMMJ01000006.1"/>
</dbReference>
<dbReference type="Proteomes" id="UP000198937">
    <property type="component" value="Unassembled WGS sequence"/>
</dbReference>
<evidence type="ECO:0000313" key="2">
    <source>
        <dbReference type="Proteomes" id="UP000198937"/>
    </source>
</evidence>
<dbReference type="EMBL" id="FMIA01000002">
    <property type="protein sequence ID" value="SCL48167.1"/>
    <property type="molecule type" value="Genomic_DNA"/>
</dbReference>
<dbReference type="OrthoDB" id="5193852at2"/>